<accession>A0A3E0WK91</accession>
<dbReference type="InterPro" id="IPR017439">
    <property type="entry name" value="Amidohydrolase"/>
</dbReference>
<dbReference type="Gene3D" id="3.30.70.360">
    <property type="match status" value="1"/>
</dbReference>
<feature type="binding site" evidence="2">
    <location>
        <position position="358"/>
    </location>
    <ligand>
        <name>Mn(2+)</name>
        <dbReference type="ChEBI" id="CHEBI:29035"/>
        <label>2</label>
    </ligand>
</feature>
<organism evidence="4 5">
    <name type="scientific">Alkalilimnicola ehrlichii</name>
    <dbReference type="NCBI Taxonomy" id="351052"/>
    <lineage>
        <taxon>Bacteria</taxon>
        <taxon>Pseudomonadati</taxon>
        <taxon>Pseudomonadota</taxon>
        <taxon>Gammaproteobacteria</taxon>
        <taxon>Chromatiales</taxon>
        <taxon>Ectothiorhodospiraceae</taxon>
        <taxon>Alkalilimnicola</taxon>
    </lineage>
</organism>
<name>A0A3E0WK91_9GAMM</name>
<keyword evidence="2" id="KW-0464">Manganese</keyword>
<comment type="cofactor">
    <cofactor evidence="2">
        <name>Mn(2+)</name>
        <dbReference type="ChEBI" id="CHEBI:29035"/>
    </cofactor>
    <text evidence="2">The Mn(2+) ion enhances activity.</text>
</comment>
<dbReference type="CDD" id="cd03886">
    <property type="entry name" value="M20_Acy1"/>
    <property type="match status" value="1"/>
</dbReference>
<feature type="binding site" evidence="2">
    <location>
        <position position="135"/>
    </location>
    <ligand>
        <name>Mn(2+)</name>
        <dbReference type="ChEBI" id="CHEBI:29035"/>
        <label>2</label>
    </ligand>
</feature>
<evidence type="ECO:0000256" key="2">
    <source>
        <dbReference type="PIRSR" id="PIRSR005962-1"/>
    </source>
</evidence>
<feature type="domain" description="Peptidase M20 dimerisation" evidence="3">
    <location>
        <begin position="182"/>
        <end position="273"/>
    </location>
</feature>
<comment type="caution">
    <text evidence="4">The sequence shown here is derived from an EMBL/GenBank/DDBJ whole genome shotgun (WGS) entry which is preliminary data.</text>
</comment>
<dbReference type="PIRSF" id="PIRSF005962">
    <property type="entry name" value="Pept_M20D_amidohydro"/>
    <property type="match status" value="1"/>
</dbReference>
<dbReference type="GO" id="GO:0050118">
    <property type="term" value="F:N-acetyldiaminopimelate deacetylase activity"/>
    <property type="evidence" value="ECO:0007669"/>
    <property type="project" value="UniProtKB-ARBA"/>
</dbReference>
<dbReference type="FunFam" id="3.30.70.360:FF:000001">
    <property type="entry name" value="N-acetyldiaminopimelate deacetylase"/>
    <property type="match status" value="1"/>
</dbReference>
<dbReference type="SUPFAM" id="SSF55031">
    <property type="entry name" value="Bacterial exopeptidase dimerisation domain"/>
    <property type="match status" value="1"/>
</dbReference>
<dbReference type="GO" id="GO:0019877">
    <property type="term" value="P:diaminopimelate biosynthetic process"/>
    <property type="evidence" value="ECO:0007669"/>
    <property type="project" value="UniProtKB-ARBA"/>
</dbReference>
<keyword evidence="5" id="KW-1185">Reference proteome</keyword>
<dbReference type="InterPro" id="IPR011650">
    <property type="entry name" value="Peptidase_M20_dimer"/>
</dbReference>
<proteinExistence type="predicted"/>
<dbReference type="InterPro" id="IPR036264">
    <property type="entry name" value="Bact_exopeptidase_dim_dom"/>
</dbReference>
<keyword evidence="1" id="KW-0378">Hydrolase</keyword>
<dbReference type="PANTHER" id="PTHR11014:SF63">
    <property type="entry name" value="METALLOPEPTIDASE, PUTATIVE (AFU_ORTHOLOGUE AFUA_6G09600)-RELATED"/>
    <property type="match status" value="1"/>
</dbReference>
<evidence type="ECO:0000256" key="1">
    <source>
        <dbReference type="ARBA" id="ARBA00022801"/>
    </source>
</evidence>
<feature type="binding site" evidence="2">
    <location>
        <position position="101"/>
    </location>
    <ligand>
        <name>Mn(2+)</name>
        <dbReference type="ChEBI" id="CHEBI:29035"/>
        <label>2</label>
    </ligand>
</feature>
<dbReference type="InterPro" id="IPR002933">
    <property type="entry name" value="Peptidase_M20"/>
</dbReference>
<evidence type="ECO:0000313" key="5">
    <source>
        <dbReference type="Proteomes" id="UP000256763"/>
    </source>
</evidence>
<feature type="binding site" evidence="2">
    <location>
        <position position="159"/>
    </location>
    <ligand>
        <name>Mn(2+)</name>
        <dbReference type="ChEBI" id="CHEBI:29035"/>
        <label>2</label>
    </ligand>
</feature>
<dbReference type="Gene3D" id="3.40.630.10">
    <property type="entry name" value="Zn peptidases"/>
    <property type="match status" value="1"/>
</dbReference>
<dbReference type="RefSeq" id="WP_116303525.1">
    <property type="nucleotide sequence ID" value="NZ_NFZV01000023.1"/>
</dbReference>
<dbReference type="Pfam" id="PF01546">
    <property type="entry name" value="Peptidase_M20"/>
    <property type="match status" value="1"/>
</dbReference>
<dbReference type="PANTHER" id="PTHR11014">
    <property type="entry name" value="PEPTIDASE M20 FAMILY MEMBER"/>
    <property type="match status" value="1"/>
</dbReference>
<dbReference type="Pfam" id="PF07687">
    <property type="entry name" value="M20_dimer"/>
    <property type="match status" value="1"/>
</dbReference>
<sequence>MGNWNKADGIFPWMVELRRSIHRYPELAFEEEFTAKRLMKELDRLGIPYDYGGIGGGVVARLEGGRSQPIVALRAEMDALPGKETTSRPFRSEVAGKMHACGHDAHMAMVMGAAALLKADPPPGTVQFIFQPAEEIGGGAREVLKTGLLDDTEAVFGAHVTQQYIVGQIMTAPGVMTAQSDNFRIRIKGSGGHGARPHEATDAIIVAGLLITSIQTLVSRESNPFHPNVVTIGRVQAGSAANVIAEDALLEGSVRTTAPAARNRVLNGLERMARGAGLIHNAQVDVEFQEGYPPVINTANETDLARLAAAEVVGTQGLVEMDFPSMGSEDFSYYLEKIPGCYTRLGARTRGQDPVALHSPAFDIDEEVLKVGACYFEQVARDALATYAN</sequence>
<dbReference type="OrthoDB" id="9777385at2"/>
<evidence type="ECO:0000259" key="3">
    <source>
        <dbReference type="Pfam" id="PF07687"/>
    </source>
</evidence>
<dbReference type="AlphaFoldDB" id="A0A3E0WK91"/>
<gene>
    <name evidence="4" type="ORF">CAL65_19870</name>
</gene>
<evidence type="ECO:0000313" key="4">
    <source>
        <dbReference type="EMBL" id="RFA32345.1"/>
    </source>
</evidence>
<dbReference type="GO" id="GO:0046872">
    <property type="term" value="F:metal ion binding"/>
    <property type="evidence" value="ECO:0007669"/>
    <property type="project" value="UniProtKB-KW"/>
</dbReference>
<dbReference type="NCBIfam" id="TIGR01891">
    <property type="entry name" value="amidohydrolases"/>
    <property type="match status" value="1"/>
</dbReference>
<dbReference type="EMBL" id="NFZW01000030">
    <property type="protein sequence ID" value="RFA32345.1"/>
    <property type="molecule type" value="Genomic_DNA"/>
</dbReference>
<dbReference type="Proteomes" id="UP000256763">
    <property type="component" value="Unassembled WGS sequence"/>
</dbReference>
<protein>
    <submittedName>
        <fullName evidence="4">Peptidase M20</fullName>
    </submittedName>
</protein>
<dbReference type="SUPFAM" id="SSF53187">
    <property type="entry name" value="Zn-dependent exopeptidases"/>
    <property type="match status" value="1"/>
</dbReference>
<reference evidence="5" key="1">
    <citation type="submission" date="2017-05" db="EMBL/GenBank/DDBJ databases">
        <authorList>
            <person name="Sharma S."/>
            <person name="Sidhu C."/>
            <person name="Pinnaka A.K."/>
        </authorList>
    </citation>
    <scope>NUCLEOTIDE SEQUENCE [LARGE SCALE GENOMIC DNA]</scope>
    <source>
        <strain evidence="5">AK93</strain>
    </source>
</reference>
<feature type="binding site" evidence="2">
    <location>
        <position position="103"/>
    </location>
    <ligand>
        <name>Mn(2+)</name>
        <dbReference type="ChEBI" id="CHEBI:29035"/>
        <label>2</label>
    </ligand>
</feature>
<keyword evidence="2" id="KW-0479">Metal-binding</keyword>